<reference evidence="1" key="1">
    <citation type="submission" date="2022-01" db="EMBL/GenBank/DDBJ databases">
        <authorList>
            <person name="Karlyshev A.V."/>
            <person name="Jaspars M."/>
        </authorList>
    </citation>
    <scope>NUCLEOTIDE SEQUENCE</scope>
    <source>
        <strain evidence="1">AGSA3-2</strain>
    </source>
</reference>
<proteinExistence type="predicted"/>
<accession>A0A9Q3ZEY8</accession>
<dbReference type="Proteomes" id="UP001107961">
    <property type="component" value="Unassembled WGS sequence"/>
</dbReference>
<dbReference type="AlphaFoldDB" id="A0A9Q3ZEY8"/>
<organism evidence="1 2">
    <name type="scientific">Alloalcanivorax xenomutans</name>
    <dbReference type="NCBI Taxonomy" id="1094342"/>
    <lineage>
        <taxon>Bacteria</taxon>
        <taxon>Pseudomonadati</taxon>
        <taxon>Pseudomonadota</taxon>
        <taxon>Gammaproteobacteria</taxon>
        <taxon>Oceanospirillales</taxon>
        <taxon>Alcanivoracaceae</taxon>
        <taxon>Alloalcanivorax</taxon>
    </lineage>
</organism>
<dbReference type="RefSeq" id="WP_203384960.1">
    <property type="nucleotide sequence ID" value="NZ_JAJVKS010000019.1"/>
</dbReference>
<comment type="caution">
    <text evidence="1">The sequence shown here is derived from an EMBL/GenBank/DDBJ whole genome shotgun (WGS) entry which is preliminary data.</text>
</comment>
<keyword evidence="2" id="KW-1185">Reference proteome</keyword>
<name>A0A9Q3ZEY8_9GAMM</name>
<dbReference type="EMBL" id="JAJVKT010000051">
    <property type="protein sequence ID" value="MCE7511303.1"/>
    <property type="molecule type" value="Genomic_DNA"/>
</dbReference>
<gene>
    <name evidence="1" type="ORF">LZG35_21935</name>
</gene>
<evidence type="ECO:0000313" key="1">
    <source>
        <dbReference type="EMBL" id="MCE7511303.1"/>
    </source>
</evidence>
<evidence type="ECO:0000313" key="2">
    <source>
        <dbReference type="Proteomes" id="UP001107961"/>
    </source>
</evidence>
<protein>
    <submittedName>
        <fullName evidence="1">Uncharacterized protein</fullName>
    </submittedName>
</protein>
<sequence length="73" mass="7925">MQQKQTEQAGYLAVTYCGLALPLRVMHSGAGYYIGTGSDELGPVSRESEEYFPNRGAAEAALKASNWTQKQTP</sequence>